<reference evidence="3" key="2">
    <citation type="journal article" date="2020" name="bioRxiv">
        <title>A rank-normalized archaeal taxonomy based on genome phylogeny resolves widespread incomplete and uneven classifications.</title>
        <authorList>
            <person name="Rinke C."/>
            <person name="Chuvochina M."/>
            <person name="Mussig A.J."/>
            <person name="Chaumeil P.-A."/>
            <person name="Waite D.W."/>
            <person name="Whitman W.B."/>
            <person name="Parks D.H."/>
            <person name="Hugenholtz P."/>
        </authorList>
    </citation>
    <scope>NUCLEOTIDE SEQUENCE</scope>
    <source>
        <strain evidence="3">UBA8839</strain>
    </source>
</reference>
<feature type="domain" description="PAE0736-like C-terminal" evidence="2">
    <location>
        <begin position="70"/>
        <end position="98"/>
    </location>
</feature>
<evidence type="ECO:0000313" key="4">
    <source>
        <dbReference type="EMBL" id="RFA97416.1"/>
    </source>
</evidence>
<dbReference type="OMA" id="EVSHYEP"/>
<dbReference type="GeneID" id="96848118"/>
<proteinExistence type="predicted"/>
<dbReference type="EMBL" id="NMUF01000026">
    <property type="protein sequence ID" value="RFA97477.1"/>
    <property type="molecule type" value="Genomic_DNA"/>
</dbReference>
<dbReference type="InterPro" id="IPR048305">
    <property type="entry name" value="PAE0736-like_C"/>
</dbReference>
<dbReference type="EMBL" id="NMUE01000006">
    <property type="protein sequence ID" value="RFA97416.1"/>
    <property type="molecule type" value="Genomic_DNA"/>
</dbReference>
<evidence type="ECO:0000259" key="2">
    <source>
        <dbReference type="Pfam" id="PF20997"/>
    </source>
</evidence>
<dbReference type="Pfam" id="PF20997">
    <property type="entry name" value="DUF3195_C"/>
    <property type="match status" value="1"/>
</dbReference>
<reference evidence="6 7" key="1">
    <citation type="submission" date="2017-07" db="EMBL/GenBank/DDBJ databases">
        <title>Draft genome sequence of aerobic hyperthermophilic archaea, Pyrobaculum aerophilum YKB31 and YKB32.</title>
        <authorList>
            <person name="Mochizuki T."/>
            <person name="Berliner A.J."/>
            <person name="Yoshida-Takashima Y."/>
            <person name="Takaki Y."/>
            <person name="Nunoura T."/>
            <person name="Takai K."/>
        </authorList>
    </citation>
    <scope>NUCLEOTIDE SEQUENCE [LARGE SCALE GENOMIC DNA]</scope>
    <source>
        <strain evidence="4 7">YKB31</strain>
        <strain evidence="5 6">YKB32</strain>
    </source>
</reference>
<dbReference type="RefSeq" id="WP_011007463.1">
    <property type="nucleotide sequence ID" value="NZ_DAIOPL010000018.1"/>
</dbReference>
<dbReference type="Proteomes" id="UP000651120">
    <property type="component" value="Unassembled WGS sequence"/>
</dbReference>
<dbReference type="AlphaFoldDB" id="A0A371R1M8"/>
<dbReference type="SMR" id="A0A371R1M8"/>
<protein>
    <submittedName>
        <fullName evidence="3">DUF3195 domain-containing protein</fullName>
    </submittedName>
</protein>
<organism evidence="4 7">
    <name type="scientific">Pyrobaculum aerophilum</name>
    <dbReference type="NCBI Taxonomy" id="13773"/>
    <lineage>
        <taxon>Archaea</taxon>
        <taxon>Thermoproteota</taxon>
        <taxon>Thermoprotei</taxon>
        <taxon>Thermoproteales</taxon>
        <taxon>Thermoproteaceae</taxon>
        <taxon>Pyrobaculum</taxon>
    </lineage>
</organism>
<dbReference type="Pfam" id="PF11424">
    <property type="entry name" value="DUF3195"/>
    <property type="match status" value="1"/>
</dbReference>
<dbReference type="Gene3D" id="3.30.70.1650">
    <property type="entry name" value="PDO, CxxC motif"/>
    <property type="match status" value="1"/>
</dbReference>
<evidence type="ECO:0000313" key="7">
    <source>
        <dbReference type="Proteomes" id="UP000257123"/>
    </source>
</evidence>
<dbReference type="Proteomes" id="UP000256877">
    <property type="component" value="Unassembled WGS sequence"/>
</dbReference>
<dbReference type="EMBL" id="DUJP01000038">
    <property type="protein sequence ID" value="HII48237.1"/>
    <property type="molecule type" value="Genomic_DNA"/>
</dbReference>
<evidence type="ECO:0000259" key="1">
    <source>
        <dbReference type="Pfam" id="PF11424"/>
    </source>
</evidence>
<name>A0A371R1M8_9CREN</name>
<evidence type="ECO:0000313" key="6">
    <source>
        <dbReference type="Proteomes" id="UP000256877"/>
    </source>
</evidence>
<accession>A0A371R1M8</accession>
<evidence type="ECO:0000313" key="3">
    <source>
        <dbReference type="EMBL" id="HII48237.1"/>
    </source>
</evidence>
<dbReference type="Proteomes" id="UP000257123">
    <property type="component" value="Unassembled WGS sequence"/>
</dbReference>
<feature type="domain" description="PAE0736-like N-terminal" evidence="1">
    <location>
        <begin position="4"/>
        <end position="68"/>
    </location>
</feature>
<gene>
    <name evidence="4" type="ORF">CGL51_02925</name>
    <name evidence="5" type="ORF">CGL52_09110</name>
    <name evidence="3" type="ORF">HA333_12590</name>
</gene>
<comment type="caution">
    <text evidence="4">The sequence shown here is derived from an EMBL/GenBank/DDBJ whole genome shotgun (WGS) entry which is preliminary data.</text>
</comment>
<evidence type="ECO:0000313" key="5">
    <source>
        <dbReference type="EMBL" id="RFA97477.1"/>
    </source>
</evidence>
<dbReference type="SUPFAM" id="SSF143437">
    <property type="entry name" value="THUMP domain-like"/>
    <property type="match status" value="1"/>
</dbReference>
<dbReference type="InterPro" id="IPR021540">
    <property type="entry name" value="PAE0736-like_N"/>
</dbReference>
<sequence>MKKHIIIKTIPKKEEIISRDLCDCIYYYDNSVICKPIGPSKVYVSTSLENLEKCLQLHYFKKLVKNIEIFDEVHNSKPNCDKCLIVEIGGVYFVRRVN</sequence>